<evidence type="ECO:0000259" key="7">
    <source>
        <dbReference type="PROSITE" id="PS50968"/>
    </source>
</evidence>
<comment type="cofactor">
    <cofactor evidence="1">
        <name>(R)-lipoate</name>
        <dbReference type="ChEBI" id="CHEBI:83088"/>
    </cofactor>
</comment>
<dbReference type="SUPFAM" id="SSF51230">
    <property type="entry name" value="Single hybrid motif"/>
    <property type="match status" value="1"/>
</dbReference>
<feature type="region of interest" description="Disordered" evidence="6">
    <location>
        <begin position="259"/>
        <end position="311"/>
    </location>
</feature>
<dbReference type="Pfam" id="PF00364">
    <property type="entry name" value="Biotin_lipoyl"/>
    <property type="match status" value="1"/>
</dbReference>
<dbReference type="InterPro" id="IPR011053">
    <property type="entry name" value="Single_hybrid_motif"/>
</dbReference>
<dbReference type="InterPro" id="IPR036625">
    <property type="entry name" value="E3-bd_dom_sf"/>
</dbReference>
<dbReference type="Pfam" id="PF00198">
    <property type="entry name" value="2-oxoacid_dh"/>
    <property type="match status" value="1"/>
</dbReference>
<name>A0A6B9F520_9EURY</name>
<evidence type="ECO:0000313" key="10">
    <source>
        <dbReference type="Proteomes" id="UP000428325"/>
    </source>
</evidence>
<dbReference type="PANTHER" id="PTHR43178:SF5">
    <property type="entry name" value="LIPOAMIDE ACYLTRANSFERASE COMPONENT OF BRANCHED-CHAIN ALPHA-KETO ACID DEHYDROGENASE COMPLEX, MITOCHONDRIAL"/>
    <property type="match status" value="1"/>
</dbReference>
<dbReference type="InterPro" id="IPR023213">
    <property type="entry name" value="CAT-like_dom_sf"/>
</dbReference>
<feature type="compositionally biased region" description="Basic and acidic residues" evidence="6">
    <location>
        <begin position="197"/>
        <end position="212"/>
    </location>
</feature>
<dbReference type="InterPro" id="IPR050743">
    <property type="entry name" value="2-oxoacid_DH_E2_comp"/>
</dbReference>
<dbReference type="RefSeq" id="WP_157689907.1">
    <property type="nucleotide sequence ID" value="NZ_CP034345.1"/>
</dbReference>
<dbReference type="Gene3D" id="3.30.559.10">
    <property type="entry name" value="Chloramphenicol acetyltransferase-like domain"/>
    <property type="match status" value="1"/>
</dbReference>
<evidence type="ECO:0000256" key="4">
    <source>
        <dbReference type="ARBA" id="ARBA00022823"/>
    </source>
</evidence>
<feature type="region of interest" description="Disordered" evidence="6">
    <location>
        <begin position="82"/>
        <end position="103"/>
    </location>
</feature>
<evidence type="ECO:0000256" key="5">
    <source>
        <dbReference type="ARBA" id="ARBA00023315"/>
    </source>
</evidence>
<feature type="region of interest" description="Disordered" evidence="6">
    <location>
        <begin position="146"/>
        <end position="219"/>
    </location>
</feature>
<dbReference type="AlphaFoldDB" id="A0A6B9F520"/>
<dbReference type="InterPro" id="IPR000089">
    <property type="entry name" value="Biotin_lipoyl"/>
</dbReference>
<dbReference type="GO" id="GO:0031405">
    <property type="term" value="F:lipoic acid binding"/>
    <property type="evidence" value="ECO:0007669"/>
    <property type="project" value="TreeGrafter"/>
</dbReference>
<dbReference type="Pfam" id="PF02817">
    <property type="entry name" value="E3_binding"/>
    <property type="match status" value="1"/>
</dbReference>
<organism evidence="9 10">
    <name type="scientific">Haloplanus rallus</name>
    <dbReference type="NCBI Taxonomy" id="1816183"/>
    <lineage>
        <taxon>Archaea</taxon>
        <taxon>Methanobacteriati</taxon>
        <taxon>Methanobacteriota</taxon>
        <taxon>Stenosarchaea group</taxon>
        <taxon>Halobacteria</taxon>
        <taxon>Halobacteriales</taxon>
        <taxon>Haloferacaceae</taxon>
        <taxon>Haloplanus</taxon>
    </lineage>
</organism>
<dbReference type="GeneID" id="43370267"/>
<evidence type="ECO:0000259" key="8">
    <source>
        <dbReference type="PROSITE" id="PS51826"/>
    </source>
</evidence>
<feature type="compositionally biased region" description="Acidic residues" evidence="6">
    <location>
        <begin position="82"/>
        <end position="91"/>
    </location>
</feature>
<dbReference type="Proteomes" id="UP000428325">
    <property type="component" value="Chromosome"/>
</dbReference>
<feature type="compositionally biased region" description="Low complexity" evidence="6">
    <location>
        <begin position="92"/>
        <end position="103"/>
    </location>
</feature>
<dbReference type="PROSITE" id="PS51826">
    <property type="entry name" value="PSBD"/>
    <property type="match status" value="1"/>
</dbReference>
<dbReference type="InterPro" id="IPR003016">
    <property type="entry name" value="2-oxoA_DH_lipoyl-BS"/>
</dbReference>
<evidence type="ECO:0000313" key="9">
    <source>
        <dbReference type="EMBL" id="QGX95448.1"/>
    </source>
</evidence>
<keyword evidence="10" id="KW-1185">Reference proteome</keyword>
<keyword evidence="4" id="KW-0450">Lipoyl</keyword>
<dbReference type="EMBL" id="CP034345">
    <property type="protein sequence ID" value="QGX95448.1"/>
    <property type="molecule type" value="Genomic_DNA"/>
</dbReference>
<comment type="similarity">
    <text evidence="2">Belongs to the 2-oxoacid dehydrogenase family.</text>
</comment>
<accession>A0A6B9F520</accession>
<evidence type="ECO:0000256" key="6">
    <source>
        <dbReference type="SAM" id="MobiDB-lite"/>
    </source>
</evidence>
<dbReference type="PROSITE" id="PS00189">
    <property type="entry name" value="LIPOYL"/>
    <property type="match status" value="1"/>
</dbReference>
<dbReference type="InterPro" id="IPR004167">
    <property type="entry name" value="PSBD"/>
</dbReference>
<reference evidence="9 10" key="1">
    <citation type="submission" date="2018-12" db="EMBL/GenBank/DDBJ databases">
        <title>Complete genome sequence of Haloplanus rallus MBLA0036.</title>
        <authorList>
            <person name="Nam Y.-d."/>
            <person name="Kang J."/>
            <person name="Chung W.-H."/>
            <person name="Park Y.S."/>
        </authorList>
    </citation>
    <scope>NUCLEOTIDE SEQUENCE [LARGE SCALE GENOMIC DNA]</scope>
    <source>
        <strain evidence="9 10">MBLA0036</strain>
    </source>
</reference>
<sequence length="533" mass="56459">MTVETFRLPDVGEGVAEGELLRWLVEPGEEIEADQPLAEVETDKAVVDLPSPYAGRVTELHVAEGEMVPVGTGIVSVEVDDGETADDEASEGDAAAAATDDTGARRAFAAPSTRRLARELGVDVARVEGSGPGGRVTDADVRAAADDEAGEPTATGRPEPRSLDPDATVVLSAAGELETEGRTRRESARAVETASEAVERQRERDRTARDRTLAAPATRGLADELGVDLDTVPTDRERDGVPFVTAAMVREYAARVGEATDTAESADAAEGAATEGTAETTASAGVGEATDDETAAGSGTPEPGERIPYRGIRRSIGEQMERSKYTAPHATHTDEVDVTRLVETKAELEAHAEAEGVSLTYLPFVMRAVTRALREFPRVNASLDEAAEEIVCHDEYNLGIATATDAGLMVPVVEDVDGKGLLDLAAETATKVERARDRSIGREEMQGGTFTITNVGVIGGEYATPIVNYPEVAILALGRVAERPRVVDGEVVPRYTLPLSLSVDHRVVDGAVAARFTNRVMDLLRSPSRLLVD</sequence>
<keyword evidence="3" id="KW-0808">Transferase</keyword>
<dbReference type="GO" id="GO:0016407">
    <property type="term" value="F:acetyltransferase activity"/>
    <property type="evidence" value="ECO:0007669"/>
    <property type="project" value="TreeGrafter"/>
</dbReference>
<evidence type="ECO:0000256" key="1">
    <source>
        <dbReference type="ARBA" id="ARBA00001938"/>
    </source>
</evidence>
<dbReference type="KEGG" id="hra:EI982_11950"/>
<feature type="compositionally biased region" description="Basic and acidic residues" evidence="6">
    <location>
        <begin position="179"/>
        <end position="189"/>
    </location>
</feature>
<protein>
    <submittedName>
        <fullName evidence="9">2-oxo acid dehydrogenase subunit E2</fullName>
    </submittedName>
</protein>
<proteinExistence type="inferred from homology"/>
<feature type="compositionally biased region" description="Low complexity" evidence="6">
    <location>
        <begin position="259"/>
        <end position="288"/>
    </location>
</feature>
<dbReference type="Gene3D" id="2.40.50.100">
    <property type="match status" value="1"/>
</dbReference>
<feature type="domain" description="Lipoyl-binding" evidence="7">
    <location>
        <begin position="3"/>
        <end position="78"/>
    </location>
</feature>
<dbReference type="FunFam" id="3.30.559.10:FF:000007">
    <property type="entry name" value="Dihydrolipoamide acetyltransferase component of pyruvate dehydrogenase complex"/>
    <property type="match status" value="1"/>
</dbReference>
<dbReference type="InterPro" id="IPR001078">
    <property type="entry name" value="2-oxoacid_DH_actylTfrase"/>
</dbReference>
<dbReference type="SUPFAM" id="SSF52777">
    <property type="entry name" value="CoA-dependent acyltransferases"/>
    <property type="match status" value="1"/>
</dbReference>
<dbReference type="CDD" id="cd06849">
    <property type="entry name" value="lipoyl_domain"/>
    <property type="match status" value="1"/>
</dbReference>
<dbReference type="Gene3D" id="4.10.320.10">
    <property type="entry name" value="E3-binding domain"/>
    <property type="match status" value="1"/>
</dbReference>
<dbReference type="GO" id="GO:0005737">
    <property type="term" value="C:cytoplasm"/>
    <property type="evidence" value="ECO:0007669"/>
    <property type="project" value="TreeGrafter"/>
</dbReference>
<feature type="domain" description="Peripheral subunit-binding (PSBD)" evidence="8">
    <location>
        <begin position="108"/>
        <end position="145"/>
    </location>
</feature>
<dbReference type="PROSITE" id="PS50968">
    <property type="entry name" value="BIOTINYL_LIPOYL"/>
    <property type="match status" value="1"/>
</dbReference>
<evidence type="ECO:0000256" key="2">
    <source>
        <dbReference type="ARBA" id="ARBA00007317"/>
    </source>
</evidence>
<keyword evidence="5" id="KW-0012">Acyltransferase</keyword>
<dbReference type="OrthoDB" id="56234at2157"/>
<dbReference type="SUPFAM" id="SSF47005">
    <property type="entry name" value="Peripheral subunit-binding domain of 2-oxo acid dehydrogenase complex"/>
    <property type="match status" value="1"/>
</dbReference>
<gene>
    <name evidence="9" type="ORF">EI982_11950</name>
</gene>
<dbReference type="PANTHER" id="PTHR43178">
    <property type="entry name" value="DIHYDROLIPOAMIDE ACETYLTRANSFERASE COMPONENT OF PYRUVATE DEHYDROGENASE COMPLEX"/>
    <property type="match status" value="1"/>
</dbReference>
<evidence type="ECO:0000256" key="3">
    <source>
        <dbReference type="ARBA" id="ARBA00022679"/>
    </source>
</evidence>